<keyword evidence="3 6" id="KW-0378">Hydrolase</keyword>
<evidence type="ECO:0000256" key="1">
    <source>
        <dbReference type="ARBA" id="ARBA00022670"/>
    </source>
</evidence>
<comment type="cofactor">
    <cofactor evidence="6">
        <name>Zn(2+)</name>
        <dbReference type="ChEBI" id="CHEBI:29105"/>
    </cofactor>
    <text evidence="6">Binds 1 zinc ion.</text>
</comment>
<dbReference type="Pfam" id="PF08439">
    <property type="entry name" value="Peptidase_M3_N"/>
    <property type="match status" value="1"/>
</dbReference>
<accession>A0A1E4R5R9</accession>
<dbReference type="InterPro" id="IPR004438">
    <property type="entry name" value="Peptidase_M3B"/>
</dbReference>
<dbReference type="CDD" id="cd09609">
    <property type="entry name" value="M3B_PepF"/>
    <property type="match status" value="1"/>
</dbReference>
<evidence type="ECO:0000313" key="9">
    <source>
        <dbReference type="EMBL" id="ODV55793.1"/>
    </source>
</evidence>
<dbReference type="Pfam" id="PF01432">
    <property type="entry name" value="Peptidase_M3"/>
    <property type="match status" value="1"/>
</dbReference>
<dbReference type="InterPro" id="IPR034009">
    <property type="entry name" value="M3B_PepF_4"/>
</dbReference>
<dbReference type="GO" id="GO:0004222">
    <property type="term" value="F:metalloendopeptidase activity"/>
    <property type="evidence" value="ECO:0007669"/>
    <property type="project" value="UniProtKB-UniRule"/>
</dbReference>
<dbReference type="OrthoDB" id="9766487at2"/>
<evidence type="ECO:0000256" key="3">
    <source>
        <dbReference type="ARBA" id="ARBA00022801"/>
    </source>
</evidence>
<dbReference type="NCBIfam" id="TIGR00181">
    <property type="entry name" value="pepF"/>
    <property type="match status" value="1"/>
</dbReference>
<dbReference type="InterPro" id="IPR001567">
    <property type="entry name" value="Pept_M3A_M3B_dom"/>
</dbReference>
<comment type="similarity">
    <text evidence="6">Belongs to the peptidase M3B family.</text>
</comment>
<comment type="caution">
    <text evidence="9">The sequence shown here is derived from an EMBL/GenBank/DDBJ whole genome shotgun (WGS) entry which is preliminary data.</text>
</comment>
<gene>
    <name evidence="9" type="ORF">BG258_07700</name>
</gene>
<evidence type="ECO:0000313" key="10">
    <source>
        <dbReference type="Proteomes" id="UP000094784"/>
    </source>
</evidence>
<evidence type="ECO:0000256" key="6">
    <source>
        <dbReference type="RuleBase" id="RU368091"/>
    </source>
</evidence>
<evidence type="ECO:0000256" key="5">
    <source>
        <dbReference type="ARBA" id="ARBA00023049"/>
    </source>
</evidence>
<proteinExistence type="inferred from homology"/>
<comment type="function">
    <text evidence="6">Has oligopeptidase activity and degrades a variety of small bioactive peptides.</text>
</comment>
<dbReference type="GO" id="GO:0046872">
    <property type="term" value="F:metal ion binding"/>
    <property type="evidence" value="ECO:0007669"/>
    <property type="project" value="UniProtKB-UniRule"/>
</dbReference>
<evidence type="ECO:0000259" key="7">
    <source>
        <dbReference type="Pfam" id="PF01432"/>
    </source>
</evidence>
<dbReference type="PANTHER" id="PTHR11804:SF45">
    <property type="entry name" value="SIMILAR TO OLIGOENDOPEPTIDASE"/>
    <property type="match status" value="1"/>
</dbReference>
<dbReference type="InterPro" id="IPR042088">
    <property type="entry name" value="OligoPept_F_C"/>
</dbReference>
<dbReference type="InterPro" id="IPR045090">
    <property type="entry name" value="Pept_M3A_M3B"/>
</dbReference>
<dbReference type="SUPFAM" id="SSF55486">
    <property type="entry name" value="Metalloproteases ('zincins'), catalytic domain"/>
    <property type="match status" value="1"/>
</dbReference>
<evidence type="ECO:0000256" key="4">
    <source>
        <dbReference type="ARBA" id="ARBA00022833"/>
    </source>
</evidence>
<feature type="domain" description="Oligopeptidase F N-terminal" evidence="8">
    <location>
        <begin position="114"/>
        <end position="180"/>
    </location>
</feature>
<reference evidence="9 10" key="1">
    <citation type="submission" date="2016-09" db="EMBL/GenBank/DDBJ databases">
        <title>Draft genome sequence of the soil isolate, Lysinibacillus fusiformis M5, a potential hypoxanthine producer.</title>
        <authorList>
            <person name="Gallegos-Monterrosa R."/>
            <person name="Maroti G."/>
            <person name="Balint B."/>
            <person name="Kovacs A.T."/>
        </authorList>
    </citation>
    <scope>NUCLEOTIDE SEQUENCE [LARGE SCALE GENOMIC DNA]</scope>
    <source>
        <strain evidence="9 10">M5</strain>
    </source>
</reference>
<dbReference type="Gene3D" id="1.10.1370.20">
    <property type="entry name" value="Oligoendopeptidase f, C-terminal domain"/>
    <property type="match status" value="1"/>
</dbReference>
<keyword evidence="1 6" id="KW-0645">Protease</keyword>
<keyword evidence="2 6" id="KW-0479">Metal-binding</keyword>
<sequence length="605" mass="69038">MEVLPLRKDVAVEETWDLTDLLKNDADFEPTLAQLVEEALSFEQTYQGSITDAQKVIDVLTAFENLQKSIVPIGTYASLNLQADRTDDVAQMRAAKFSTAIGKISSALSFVRSELLALDEGVLQEAATLSPLYKHYLEELLKRKPHQLHPEVEKALAAFSSTFDAPYETYNTTKLVDMNFGEFEADGEKHPLSFVLYENNWEFEANTEVRRAAFKAFSSKLSDYQHTTAQVYNTHIQQEKTMADLRGFDSIFDYLLFDQDVDRSLYNRQIDLISQELAPHMRRYAKLIQKANGIEHMTFADLKIALDSAYDPKLSMDEAKEYVDKSLAVMGEDYNHLMDRAFKERWIDYAPNKGKSTGAFCSSPYGSHPYILMSWNERMNEVFTLVHELGHAGHFANTYAHQSYFNSRPSLYFIEAPSTMNEMLLANYLLTHNEDVRFKRWVISNIVSKTYYHNFVTHLLEAAYQRKVYELVDAGESVNANILNQLKRSVLEDFWGDAVDITEGAELTWMRQPHYYMGLYPYTYSAGLTISTQVSQRILKEGDTAVEEWLAVLQAGGTKSPVELAQMAGVDITTDQPLRDTIAYIGHLVDELERLTLEIEAVQQP</sequence>
<dbReference type="GO" id="GO:0006518">
    <property type="term" value="P:peptide metabolic process"/>
    <property type="evidence" value="ECO:0007669"/>
    <property type="project" value="TreeGrafter"/>
</dbReference>
<evidence type="ECO:0000256" key="2">
    <source>
        <dbReference type="ARBA" id="ARBA00022723"/>
    </source>
</evidence>
<dbReference type="EMBL" id="MECQ01000001">
    <property type="protein sequence ID" value="ODV55793.1"/>
    <property type="molecule type" value="Genomic_DNA"/>
</dbReference>
<dbReference type="InterPro" id="IPR013647">
    <property type="entry name" value="OligopepF_N_dom"/>
</dbReference>
<keyword evidence="4 6" id="KW-0862">Zinc</keyword>
<dbReference type="RefSeq" id="WP_069480838.1">
    <property type="nucleotide sequence ID" value="NZ_JARTJZ010000005.1"/>
</dbReference>
<keyword evidence="5 6" id="KW-0482">Metalloprotease</keyword>
<dbReference type="AlphaFoldDB" id="A0A1E4R5R9"/>
<dbReference type="PANTHER" id="PTHR11804">
    <property type="entry name" value="PROTEASE M3 THIMET OLIGOPEPTIDASE-RELATED"/>
    <property type="match status" value="1"/>
</dbReference>
<dbReference type="Proteomes" id="UP000094784">
    <property type="component" value="Unassembled WGS sequence"/>
</dbReference>
<dbReference type="Gene3D" id="1.20.140.70">
    <property type="entry name" value="Oligopeptidase f, N-terminal domain"/>
    <property type="match status" value="1"/>
</dbReference>
<protein>
    <recommendedName>
        <fullName evidence="6">Oligopeptidase F</fullName>
        <ecNumber evidence="6">3.4.24.-</ecNumber>
    </recommendedName>
</protein>
<feature type="domain" description="Peptidase M3A/M3B catalytic" evidence="7">
    <location>
        <begin position="206"/>
        <end position="582"/>
    </location>
</feature>
<dbReference type="EC" id="3.4.24.-" evidence="6"/>
<organism evidence="9 10">
    <name type="scientific">Lysinibacillus fusiformis</name>
    <dbReference type="NCBI Taxonomy" id="28031"/>
    <lineage>
        <taxon>Bacteria</taxon>
        <taxon>Bacillati</taxon>
        <taxon>Bacillota</taxon>
        <taxon>Bacilli</taxon>
        <taxon>Bacillales</taxon>
        <taxon>Bacillaceae</taxon>
        <taxon>Lysinibacillus</taxon>
    </lineage>
</organism>
<dbReference type="GO" id="GO:0006508">
    <property type="term" value="P:proteolysis"/>
    <property type="evidence" value="ECO:0007669"/>
    <property type="project" value="UniProtKB-KW"/>
</dbReference>
<evidence type="ECO:0000259" key="8">
    <source>
        <dbReference type="Pfam" id="PF08439"/>
    </source>
</evidence>
<name>A0A1E4R5R9_9BACI</name>